<reference evidence="3" key="1">
    <citation type="journal article" date="2019" name="Int. J. Syst. Evol. Microbiol.">
        <title>The Global Catalogue of Microorganisms (GCM) 10K type strain sequencing project: providing services to taxonomists for standard genome sequencing and annotation.</title>
        <authorList>
            <consortium name="The Broad Institute Genomics Platform"/>
            <consortium name="The Broad Institute Genome Sequencing Center for Infectious Disease"/>
            <person name="Wu L."/>
            <person name="Ma J."/>
        </authorList>
    </citation>
    <scope>NUCLEOTIDE SEQUENCE [LARGE SCALE GENOMIC DNA]</scope>
    <source>
        <strain evidence="3">CGMCC 1.15480</strain>
    </source>
</reference>
<proteinExistence type="predicted"/>
<name>A0ABQ1PMB1_9MICC</name>
<gene>
    <name evidence="2" type="ORF">GCM10011512_27900</name>
</gene>
<feature type="compositionally biased region" description="Low complexity" evidence="1">
    <location>
        <begin position="45"/>
        <end position="74"/>
    </location>
</feature>
<organism evidence="2 3">
    <name type="scientific">Tersicoccus solisilvae</name>
    <dbReference type="NCBI Taxonomy" id="1882339"/>
    <lineage>
        <taxon>Bacteria</taxon>
        <taxon>Bacillati</taxon>
        <taxon>Actinomycetota</taxon>
        <taxon>Actinomycetes</taxon>
        <taxon>Micrococcales</taxon>
        <taxon>Micrococcaceae</taxon>
        <taxon>Tersicoccus</taxon>
    </lineage>
</organism>
<sequence>MIFGRSRKRDTADLPMTPADPVEPQPDEAQNLDSRHLDSRDAETADAQPTPATASATPATDSPSADDTATTAPPVDAPPVDAPAAPAAPEPAAIEALDRAEHGPHDLSEITDREGYLDLGAVLIKPVPGVMLRLEVQEATNRVLAAILDLGESSVQLQAFAAPRSAGLWDEVREQIAADVVAQSGQAHEVHSHFGTELLAAVPAVAGADAGLRVARFIGIDGPRWFLRGVITGAAATDEDRASAIEALFRDVVVVRGTEAMAPRDLLTLTIPGTEEAGGPGDGSTPPGPPERGPEVTQIG</sequence>
<comment type="caution">
    <text evidence="2">The sequence shown here is derived from an EMBL/GenBank/DDBJ whole genome shotgun (WGS) entry which is preliminary data.</text>
</comment>
<accession>A0ABQ1PMB1</accession>
<feature type="compositionally biased region" description="Pro residues" evidence="1">
    <location>
        <begin position="75"/>
        <end position="88"/>
    </location>
</feature>
<dbReference type="RefSeq" id="WP_229660059.1">
    <property type="nucleotide sequence ID" value="NZ_BMJI01000025.1"/>
</dbReference>
<dbReference type="EMBL" id="BMJI01000025">
    <property type="protein sequence ID" value="GGC99392.1"/>
    <property type="molecule type" value="Genomic_DNA"/>
</dbReference>
<feature type="region of interest" description="Disordered" evidence="1">
    <location>
        <begin position="1"/>
        <end position="88"/>
    </location>
</feature>
<dbReference type="InterPro" id="IPR022183">
    <property type="entry name" value="DUF3710"/>
</dbReference>
<evidence type="ECO:0000313" key="2">
    <source>
        <dbReference type="EMBL" id="GGC99392.1"/>
    </source>
</evidence>
<evidence type="ECO:0008006" key="4">
    <source>
        <dbReference type="Google" id="ProtNLM"/>
    </source>
</evidence>
<dbReference type="Pfam" id="PF12502">
    <property type="entry name" value="DUF3710"/>
    <property type="match status" value="1"/>
</dbReference>
<evidence type="ECO:0000256" key="1">
    <source>
        <dbReference type="SAM" id="MobiDB-lite"/>
    </source>
</evidence>
<protein>
    <recommendedName>
        <fullName evidence="4">DUF3710 domain-containing protein</fullName>
    </recommendedName>
</protein>
<feature type="region of interest" description="Disordered" evidence="1">
    <location>
        <begin position="270"/>
        <end position="300"/>
    </location>
</feature>
<keyword evidence="3" id="KW-1185">Reference proteome</keyword>
<evidence type="ECO:0000313" key="3">
    <source>
        <dbReference type="Proteomes" id="UP000597761"/>
    </source>
</evidence>
<feature type="compositionally biased region" description="Basic and acidic residues" evidence="1">
    <location>
        <begin position="33"/>
        <end position="43"/>
    </location>
</feature>
<dbReference type="Proteomes" id="UP000597761">
    <property type="component" value="Unassembled WGS sequence"/>
</dbReference>